<dbReference type="RefSeq" id="WP_146427623.1">
    <property type="nucleotide sequence ID" value="NZ_VFIP01000074.1"/>
</dbReference>
<protein>
    <submittedName>
        <fullName evidence="3">Flagellar biosynthesis anti-sigma factor FlgM</fullName>
    </submittedName>
</protein>
<dbReference type="InterPro" id="IPR031316">
    <property type="entry name" value="FlgM_C"/>
</dbReference>
<keyword evidence="3" id="KW-0966">Cell projection</keyword>
<dbReference type="OrthoDB" id="7026037at2"/>
<name>A0A5C5PRX3_9PSED</name>
<organism evidence="3 4">
    <name type="scientific">Pseudomonas saxonica</name>
    <dbReference type="NCBI Taxonomy" id="2600598"/>
    <lineage>
        <taxon>Bacteria</taxon>
        <taxon>Pseudomonadati</taxon>
        <taxon>Pseudomonadota</taxon>
        <taxon>Gammaproteobacteria</taxon>
        <taxon>Pseudomonadales</taxon>
        <taxon>Pseudomonadaceae</taxon>
        <taxon>Pseudomonas</taxon>
    </lineage>
</organism>
<dbReference type="EMBL" id="VFIP01000074">
    <property type="protein sequence ID" value="TWR80608.1"/>
    <property type="molecule type" value="Genomic_DNA"/>
</dbReference>
<dbReference type="InterPro" id="IPR035890">
    <property type="entry name" value="Anti-sigma-28_factor_FlgM_sf"/>
</dbReference>
<evidence type="ECO:0000256" key="1">
    <source>
        <dbReference type="SAM" id="MobiDB-lite"/>
    </source>
</evidence>
<accession>A0A5C5PRX3</accession>
<dbReference type="AlphaFoldDB" id="A0A5C5PRX3"/>
<feature type="domain" description="Anti-sigma-28 factor FlgM C-terminal" evidence="2">
    <location>
        <begin position="44"/>
        <end position="86"/>
    </location>
</feature>
<proteinExistence type="predicted"/>
<keyword evidence="3" id="KW-0282">Flagellum</keyword>
<comment type="caution">
    <text evidence="3">The sequence shown here is derived from an EMBL/GenBank/DDBJ whole genome shotgun (WGS) entry which is preliminary data.</text>
</comment>
<reference evidence="3 4" key="1">
    <citation type="submission" date="2019-06" db="EMBL/GenBank/DDBJ databases">
        <title>Pseudomonas bimorpha sp. nov. isolated from bovine raw milk and skim milk concentrate.</title>
        <authorList>
            <person name="Hofmann K."/>
            <person name="Huptas C."/>
            <person name="Doll E."/>
            <person name="Scherer S."/>
            <person name="Wenning M."/>
        </authorList>
    </citation>
    <scope>NUCLEOTIDE SEQUENCE [LARGE SCALE GENOMIC DNA]</scope>
    <source>
        <strain evidence="3 4">DSM 108990</strain>
    </source>
</reference>
<evidence type="ECO:0000259" key="2">
    <source>
        <dbReference type="Pfam" id="PF04316"/>
    </source>
</evidence>
<evidence type="ECO:0000313" key="4">
    <source>
        <dbReference type="Proteomes" id="UP000317901"/>
    </source>
</evidence>
<keyword evidence="3" id="KW-0969">Cilium</keyword>
<dbReference type="Proteomes" id="UP000317901">
    <property type="component" value="Unassembled WGS sequence"/>
</dbReference>
<dbReference type="SUPFAM" id="SSF101498">
    <property type="entry name" value="Anti-sigma factor FlgM"/>
    <property type="match status" value="1"/>
</dbReference>
<evidence type="ECO:0000313" key="3">
    <source>
        <dbReference type="EMBL" id="TWR80608.1"/>
    </source>
</evidence>
<dbReference type="Pfam" id="PF04316">
    <property type="entry name" value="FlgM"/>
    <property type="match status" value="1"/>
</dbReference>
<feature type="region of interest" description="Disordered" evidence="1">
    <location>
        <begin position="1"/>
        <end position="28"/>
    </location>
</feature>
<gene>
    <name evidence="3" type="ORF">FJD37_22630</name>
</gene>
<sequence length="94" mass="9522">MEITRQPATGFSRCAEPAGTGKSPSATDKAVAAVSAPTSVKPGLEQIQSVLGQLPTLDLDKVASLKSALAAGELVTDSAALAAAMLVYHQGDDR</sequence>